<dbReference type="EMBL" id="GBXM01071675">
    <property type="protein sequence ID" value="JAH36902.1"/>
    <property type="molecule type" value="Transcribed_RNA"/>
</dbReference>
<dbReference type="AlphaFoldDB" id="A0A0E9S6S5"/>
<sequence>MVNALKMRERVWIFPEGGELISSKSELKNHIKHQKDHAPKLFLKS</sequence>
<organism evidence="1">
    <name type="scientific">Anguilla anguilla</name>
    <name type="common">European freshwater eel</name>
    <name type="synonym">Muraena anguilla</name>
    <dbReference type="NCBI Taxonomy" id="7936"/>
    <lineage>
        <taxon>Eukaryota</taxon>
        <taxon>Metazoa</taxon>
        <taxon>Chordata</taxon>
        <taxon>Craniata</taxon>
        <taxon>Vertebrata</taxon>
        <taxon>Euteleostomi</taxon>
        <taxon>Actinopterygii</taxon>
        <taxon>Neopterygii</taxon>
        <taxon>Teleostei</taxon>
        <taxon>Anguilliformes</taxon>
        <taxon>Anguillidae</taxon>
        <taxon>Anguilla</taxon>
    </lineage>
</organism>
<proteinExistence type="predicted"/>
<reference evidence="1" key="2">
    <citation type="journal article" date="2015" name="Fish Shellfish Immunol.">
        <title>Early steps in the European eel (Anguilla anguilla)-Vibrio vulnificus interaction in the gills: Role of the RtxA13 toxin.</title>
        <authorList>
            <person name="Callol A."/>
            <person name="Pajuelo D."/>
            <person name="Ebbesson L."/>
            <person name="Teles M."/>
            <person name="MacKenzie S."/>
            <person name="Amaro C."/>
        </authorList>
    </citation>
    <scope>NUCLEOTIDE SEQUENCE</scope>
</reference>
<name>A0A0E9S6S5_ANGAN</name>
<accession>A0A0E9S6S5</accession>
<reference evidence="1" key="1">
    <citation type="submission" date="2014-11" db="EMBL/GenBank/DDBJ databases">
        <authorList>
            <person name="Amaro Gonzalez C."/>
        </authorList>
    </citation>
    <scope>NUCLEOTIDE SEQUENCE</scope>
</reference>
<evidence type="ECO:0000313" key="1">
    <source>
        <dbReference type="EMBL" id="JAH36902.1"/>
    </source>
</evidence>
<protein>
    <submittedName>
        <fullName evidence="1">Uncharacterized protein</fullName>
    </submittedName>
</protein>